<keyword evidence="2" id="KW-0812">Transmembrane</keyword>
<feature type="transmembrane region" description="Helical" evidence="2">
    <location>
        <begin position="308"/>
        <end position="324"/>
    </location>
</feature>
<feature type="compositionally biased region" description="Polar residues" evidence="1">
    <location>
        <begin position="80"/>
        <end position="91"/>
    </location>
</feature>
<feature type="region of interest" description="Disordered" evidence="1">
    <location>
        <begin position="56"/>
        <end position="91"/>
    </location>
</feature>
<comment type="caution">
    <text evidence="3">The sequence shown here is derived from an EMBL/GenBank/DDBJ whole genome shotgun (WGS) entry which is preliminary data.</text>
</comment>
<keyword evidence="2" id="KW-1133">Transmembrane helix</keyword>
<keyword evidence="4" id="KW-1185">Reference proteome</keyword>
<proteinExistence type="predicted"/>
<name>A0A8J5TL42_HOMAM</name>
<feature type="transmembrane region" description="Helical" evidence="2">
    <location>
        <begin position="399"/>
        <end position="425"/>
    </location>
</feature>
<keyword evidence="2" id="KW-0472">Membrane</keyword>
<sequence length="615" mass="68635">MAATLPSDGHLQEATTKKTSRRQWSVQGALRRMRSQLAEDACPESQLVMGKTLRAVGSGSRGRQRGSAFGSVLADPGIPSRQQRGNNTASRLVSDGNDIISSCGLASKVQEVLAGGDKDDMEADGQQKNPKEPESYANLEERYGGERFTEDHVVSGSVLYYQGRVPPMHHFLTLNSYTSNPLFLQAINWPRRNLERIFPSCIHFLGVVLTNYIIKVLRLLTPVTSGLIICFLGSLMSLFGAEYVIVFLPVIVSCVSVIVMIVSSVHMLLNRKRFDSFRVWSLVFSHYCPELDVDQAEGRFKSRCWKPYATMCVAVFFYLSTVPLTSPKLMIIFLPIICFTAITTFLYVPEKLTRWQFLSLTVYILAMTPSAHGSISSWLVSVSKGTGLEYLFMEDHIDIFWKVKLHLGVGPILHLVWFILQFVIVVRSGPSHLPPHLVSVLWCHLAIVASQKVAAPTDLLYPVVGWSILVLLPTIASIMLFVGPALICVGLGFHGGINYQILILIFCSVLFILGFLKHWCPNLILVCKWVVMGVMVLLFLHPSLFVKSSPKQYTNLQWESYKNVCLPSKETGAVTTHGCLPLKETLVKWQGSIAQVNIINITTYPTLLSQCYRQC</sequence>
<feature type="transmembrane region" description="Helical" evidence="2">
    <location>
        <begin position="522"/>
        <end position="540"/>
    </location>
</feature>
<evidence type="ECO:0000313" key="3">
    <source>
        <dbReference type="EMBL" id="KAG7176625.1"/>
    </source>
</evidence>
<dbReference type="InterPro" id="IPR026209">
    <property type="entry name" value="Wolframin_fam"/>
</dbReference>
<feature type="transmembrane region" description="Helical" evidence="2">
    <location>
        <begin position="219"/>
        <end position="239"/>
    </location>
</feature>
<feature type="transmembrane region" description="Helical" evidence="2">
    <location>
        <begin position="466"/>
        <end position="489"/>
    </location>
</feature>
<dbReference type="AlphaFoldDB" id="A0A8J5TL42"/>
<feature type="region of interest" description="Disordered" evidence="1">
    <location>
        <begin position="1"/>
        <end position="28"/>
    </location>
</feature>
<dbReference type="EMBL" id="JAHLQT010003055">
    <property type="protein sequence ID" value="KAG7176625.1"/>
    <property type="molecule type" value="Genomic_DNA"/>
</dbReference>
<accession>A0A8J5TL42</accession>
<feature type="transmembrane region" description="Helical" evidence="2">
    <location>
        <begin position="245"/>
        <end position="269"/>
    </location>
</feature>
<evidence type="ECO:0000256" key="2">
    <source>
        <dbReference type="SAM" id="Phobius"/>
    </source>
</evidence>
<organism evidence="3 4">
    <name type="scientific">Homarus americanus</name>
    <name type="common">American lobster</name>
    <dbReference type="NCBI Taxonomy" id="6706"/>
    <lineage>
        <taxon>Eukaryota</taxon>
        <taxon>Metazoa</taxon>
        <taxon>Ecdysozoa</taxon>
        <taxon>Arthropoda</taxon>
        <taxon>Crustacea</taxon>
        <taxon>Multicrustacea</taxon>
        <taxon>Malacostraca</taxon>
        <taxon>Eumalacostraca</taxon>
        <taxon>Eucarida</taxon>
        <taxon>Decapoda</taxon>
        <taxon>Pleocyemata</taxon>
        <taxon>Astacidea</taxon>
        <taxon>Nephropoidea</taxon>
        <taxon>Nephropidae</taxon>
        <taxon>Homarus</taxon>
    </lineage>
</organism>
<dbReference type="GO" id="GO:0055074">
    <property type="term" value="P:calcium ion homeostasis"/>
    <property type="evidence" value="ECO:0007669"/>
    <property type="project" value="TreeGrafter"/>
</dbReference>
<feature type="transmembrane region" description="Helical" evidence="2">
    <location>
        <begin position="330"/>
        <end position="348"/>
    </location>
</feature>
<dbReference type="Proteomes" id="UP000747542">
    <property type="component" value="Unassembled WGS sequence"/>
</dbReference>
<feature type="transmembrane region" description="Helical" evidence="2">
    <location>
        <begin position="360"/>
        <end position="379"/>
    </location>
</feature>
<reference evidence="3" key="1">
    <citation type="journal article" date="2021" name="Sci. Adv.">
        <title>The American lobster genome reveals insights on longevity, neural, and immune adaptations.</title>
        <authorList>
            <person name="Polinski J.M."/>
            <person name="Zimin A.V."/>
            <person name="Clark K.F."/>
            <person name="Kohn A.B."/>
            <person name="Sadowski N."/>
            <person name="Timp W."/>
            <person name="Ptitsyn A."/>
            <person name="Khanna P."/>
            <person name="Romanova D.Y."/>
            <person name="Williams P."/>
            <person name="Greenwood S.J."/>
            <person name="Moroz L.L."/>
            <person name="Walt D.R."/>
            <person name="Bodnar A.G."/>
        </authorList>
    </citation>
    <scope>NUCLEOTIDE SEQUENCE</scope>
    <source>
        <strain evidence="3">GMGI-L3</strain>
    </source>
</reference>
<dbReference type="PANTHER" id="PTHR13098">
    <property type="entry name" value="WOLFRAMIN"/>
    <property type="match status" value="1"/>
</dbReference>
<gene>
    <name evidence="3" type="primary">wfs1-L</name>
    <name evidence="3" type="ORF">Hamer_G015432</name>
</gene>
<protein>
    <submittedName>
        <fullName evidence="3">Wolframin-like</fullName>
    </submittedName>
</protein>
<feature type="transmembrane region" description="Helical" evidence="2">
    <location>
        <begin position="496"/>
        <end position="516"/>
    </location>
</feature>
<evidence type="ECO:0000256" key="1">
    <source>
        <dbReference type="SAM" id="MobiDB-lite"/>
    </source>
</evidence>
<dbReference type="GO" id="GO:0030968">
    <property type="term" value="P:endoplasmic reticulum unfolded protein response"/>
    <property type="evidence" value="ECO:0007669"/>
    <property type="project" value="TreeGrafter"/>
</dbReference>
<evidence type="ECO:0000313" key="4">
    <source>
        <dbReference type="Proteomes" id="UP000747542"/>
    </source>
</evidence>
<dbReference type="PANTHER" id="PTHR13098:SF3">
    <property type="entry name" value="WOLFRAMIN"/>
    <property type="match status" value="1"/>
</dbReference>
<feature type="region of interest" description="Disordered" evidence="1">
    <location>
        <begin position="118"/>
        <end position="137"/>
    </location>
</feature>
<dbReference type="GO" id="GO:0005789">
    <property type="term" value="C:endoplasmic reticulum membrane"/>
    <property type="evidence" value="ECO:0007669"/>
    <property type="project" value="TreeGrafter"/>
</dbReference>